<dbReference type="AlphaFoldDB" id="A0A8K1X778"/>
<protein>
    <submittedName>
        <fullName evidence="2">NADH dehydrogenase subunit 4L</fullName>
    </submittedName>
</protein>
<evidence type="ECO:0000256" key="1">
    <source>
        <dbReference type="SAM" id="Phobius"/>
    </source>
</evidence>
<dbReference type="EMBL" id="MZ561472">
    <property type="protein sequence ID" value="UHA56334.1"/>
    <property type="molecule type" value="Genomic_DNA"/>
</dbReference>
<sequence length="96" mass="11478">MWIFSFNDFLVFFFFFYLFLFYYYSFRFLNFLVSVEISLVFLFLFFSVFIGYGEMNFMLIFLSIIACGVAIGLSVMVSWMRFFDKTVFSLSTIGSL</sequence>
<organism evidence="2">
    <name type="scientific">Vermiviatum covidum</name>
    <dbReference type="NCBI Taxonomy" id="3348911"/>
    <lineage>
        <taxon>Eukaryota</taxon>
        <taxon>Metazoa</taxon>
        <taxon>Spiralia</taxon>
        <taxon>Lophotrochozoa</taxon>
        <taxon>Platyhelminthes</taxon>
        <taxon>Rhabditophora</taxon>
        <taxon>Seriata</taxon>
        <taxon>Tricladida</taxon>
        <taxon>Continenticola</taxon>
        <taxon>Geoplanoidea</taxon>
        <taxon>Geoplanidae</taxon>
        <taxon>Bipaliinae</taxon>
        <taxon>Vermiviatum</taxon>
    </lineage>
</organism>
<geneLocation type="mitochondrion" evidence="2"/>
<reference evidence="2" key="1">
    <citation type="journal article" date="2022" name="PeerJ">
        <title>Hammerhead flatworms (Platyhelminthes, Geoplanidae, Bipaliinae): mitochondrial genomes and description of two new species from France, Italy and Mayotte.</title>
        <authorList>
            <person name="Justine J.-L."/>
            <person name="Gastineau R."/>
            <person name="Gros P."/>
            <person name="Gey D."/>
            <person name="Ruzzier E."/>
            <person name="Winsor L."/>
        </authorList>
    </citation>
    <scope>NUCLEOTIDE SEQUENCE</scope>
</reference>
<proteinExistence type="predicted"/>
<name>A0A8K1X778_9PLAT</name>
<keyword evidence="1" id="KW-0812">Transmembrane</keyword>
<feature type="transmembrane region" description="Helical" evidence="1">
    <location>
        <begin position="31"/>
        <end position="52"/>
    </location>
</feature>
<dbReference type="Gene3D" id="1.10.287.3510">
    <property type="match status" value="1"/>
</dbReference>
<keyword evidence="2" id="KW-0496">Mitochondrion</keyword>
<keyword evidence="1" id="KW-0472">Membrane</keyword>
<keyword evidence="1" id="KW-1133">Transmembrane helix</keyword>
<feature type="transmembrane region" description="Helical" evidence="1">
    <location>
        <begin position="58"/>
        <end position="79"/>
    </location>
</feature>
<gene>
    <name evidence="2" type="primary">ND4L</name>
</gene>
<feature type="transmembrane region" description="Helical" evidence="1">
    <location>
        <begin position="6"/>
        <end position="24"/>
    </location>
</feature>
<evidence type="ECO:0000313" key="2">
    <source>
        <dbReference type="EMBL" id="UHA56334.1"/>
    </source>
</evidence>
<accession>A0A8K1X778</accession>